<accession>A0AAD1UE45</accession>
<dbReference type="InterPro" id="IPR000961">
    <property type="entry name" value="AGC-kinase_C"/>
</dbReference>
<dbReference type="CDD" id="cd05123">
    <property type="entry name" value="STKc_AGC"/>
    <property type="match status" value="1"/>
</dbReference>
<evidence type="ECO:0000259" key="8">
    <source>
        <dbReference type="PROSITE" id="PS50011"/>
    </source>
</evidence>
<protein>
    <submittedName>
        <fullName evidence="10">Uncharacterized protein</fullName>
    </submittedName>
</protein>
<sequence length="504" mass="58350">MLKRAIPIASIGGLSKSLSKKSNEFVIHVPEQYDYRYQSEHREEIIQSLKMAYISLMKTNLPIYGIDAKDLKNFTTTEKDKIKGKSRIPGEKYLMETEEVIVKEENSENPSTISTNEWDTEDYLKTSFRASAVLSSFQIDLEDEEEKLKDSEIYRSSTLYSNAGAEECTLEDFKIKRVIGKGAFGKVFMVENKNNSKVYAMKSLRKDMIIDYQQLEATKLEEHILSKSHHPFIVQMQYVFQNEIRVYFLMDLILGGELFTLILNEKRFNEERTRFYAAQVIIAIGYLHGKKIIYRDLKPENILISEDGYIKLADFGLSRILNPDEQATTFCGTAEYLSPEMISETGHDFTSDWWAVGILIYEMMIGIPPFYHKNKSTMYKMIAEKEPRFPDPKKHGIGVSDDAEDLIRKLLSKDPKTRLGSELGANEILDHPFFDSLDIDDLMEKKIQADYVPEIDQEDKYDLKFFDKEVTDLEAKESFIDEGEREEILNKISGYKDKFQEIGK</sequence>
<evidence type="ECO:0000256" key="4">
    <source>
        <dbReference type="ARBA" id="ARBA00022741"/>
    </source>
</evidence>
<name>A0AAD1UE45_EUPCR</name>
<dbReference type="FunFam" id="1.10.510.10:FF:000008">
    <property type="entry name" value="Non-specific serine/threonine protein kinase"/>
    <property type="match status" value="1"/>
</dbReference>
<dbReference type="PROSITE" id="PS00108">
    <property type="entry name" value="PROTEIN_KINASE_ST"/>
    <property type="match status" value="1"/>
</dbReference>
<dbReference type="SUPFAM" id="SSF56112">
    <property type="entry name" value="Protein kinase-like (PK-like)"/>
    <property type="match status" value="1"/>
</dbReference>
<feature type="domain" description="Protein kinase" evidence="8">
    <location>
        <begin position="173"/>
        <end position="434"/>
    </location>
</feature>
<dbReference type="InterPro" id="IPR000719">
    <property type="entry name" value="Prot_kinase_dom"/>
</dbReference>
<evidence type="ECO:0000256" key="3">
    <source>
        <dbReference type="ARBA" id="ARBA00022679"/>
    </source>
</evidence>
<comment type="caution">
    <text evidence="10">The sequence shown here is derived from an EMBL/GenBank/DDBJ whole genome shotgun (WGS) entry which is preliminary data.</text>
</comment>
<evidence type="ECO:0000259" key="9">
    <source>
        <dbReference type="PROSITE" id="PS51285"/>
    </source>
</evidence>
<dbReference type="InterPro" id="IPR045270">
    <property type="entry name" value="STKc_AGC"/>
</dbReference>
<dbReference type="InterPro" id="IPR017441">
    <property type="entry name" value="Protein_kinase_ATP_BS"/>
</dbReference>
<keyword evidence="6 7" id="KW-0067">ATP-binding</keyword>
<keyword evidence="4 7" id="KW-0547">Nucleotide-binding</keyword>
<keyword evidence="5" id="KW-0418">Kinase</keyword>
<evidence type="ECO:0000256" key="2">
    <source>
        <dbReference type="ARBA" id="ARBA00022553"/>
    </source>
</evidence>
<dbReference type="AlphaFoldDB" id="A0AAD1UE45"/>
<dbReference type="PROSITE" id="PS51285">
    <property type="entry name" value="AGC_KINASE_CTER"/>
    <property type="match status" value="1"/>
</dbReference>
<dbReference type="Gene3D" id="3.30.200.20">
    <property type="entry name" value="Phosphorylase Kinase, domain 1"/>
    <property type="match status" value="1"/>
</dbReference>
<dbReference type="PROSITE" id="PS00107">
    <property type="entry name" value="PROTEIN_KINASE_ATP"/>
    <property type="match status" value="1"/>
</dbReference>
<dbReference type="PROSITE" id="PS50011">
    <property type="entry name" value="PROTEIN_KINASE_DOM"/>
    <property type="match status" value="1"/>
</dbReference>
<dbReference type="Proteomes" id="UP001295684">
    <property type="component" value="Unassembled WGS sequence"/>
</dbReference>
<dbReference type="SMART" id="SM00220">
    <property type="entry name" value="S_TKc"/>
    <property type="match status" value="1"/>
</dbReference>
<dbReference type="PANTHER" id="PTHR24351">
    <property type="entry name" value="RIBOSOMAL PROTEIN S6 KINASE"/>
    <property type="match status" value="1"/>
</dbReference>
<dbReference type="InterPro" id="IPR008271">
    <property type="entry name" value="Ser/Thr_kinase_AS"/>
</dbReference>
<dbReference type="EMBL" id="CAMPGE010004888">
    <property type="protein sequence ID" value="CAI2363739.1"/>
    <property type="molecule type" value="Genomic_DNA"/>
</dbReference>
<evidence type="ECO:0000256" key="5">
    <source>
        <dbReference type="ARBA" id="ARBA00022777"/>
    </source>
</evidence>
<dbReference type="Pfam" id="PF00069">
    <property type="entry name" value="Pkinase"/>
    <property type="match status" value="1"/>
</dbReference>
<dbReference type="GO" id="GO:0005524">
    <property type="term" value="F:ATP binding"/>
    <property type="evidence" value="ECO:0007669"/>
    <property type="project" value="UniProtKB-UniRule"/>
</dbReference>
<feature type="domain" description="AGC-kinase C-terminal" evidence="9">
    <location>
        <begin position="435"/>
        <end position="504"/>
    </location>
</feature>
<evidence type="ECO:0000256" key="7">
    <source>
        <dbReference type="PROSITE-ProRule" id="PRU10141"/>
    </source>
</evidence>
<reference evidence="10" key="1">
    <citation type="submission" date="2023-07" db="EMBL/GenBank/DDBJ databases">
        <authorList>
            <consortium name="AG Swart"/>
            <person name="Singh M."/>
            <person name="Singh A."/>
            <person name="Seah K."/>
            <person name="Emmerich C."/>
        </authorList>
    </citation>
    <scope>NUCLEOTIDE SEQUENCE</scope>
    <source>
        <strain evidence="10">DP1</strain>
    </source>
</reference>
<keyword evidence="11" id="KW-1185">Reference proteome</keyword>
<dbReference type="Gene3D" id="1.10.510.10">
    <property type="entry name" value="Transferase(Phosphotransferase) domain 1"/>
    <property type="match status" value="1"/>
</dbReference>
<keyword evidence="1" id="KW-0723">Serine/threonine-protein kinase</keyword>
<gene>
    <name evidence="10" type="ORF">ECRASSUSDP1_LOCUS5076</name>
</gene>
<dbReference type="InterPro" id="IPR011009">
    <property type="entry name" value="Kinase-like_dom_sf"/>
</dbReference>
<evidence type="ECO:0000256" key="6">
    <source>
        <dbReference type="ARBA" id="ARBA00022840"/>
    </source>
</evidence>
<evidence type="ECO:0000256" key="1">
    <source>
        <dbReference type="ARBA" id="ARBA00022527"/>
    </source>
</evidence>
<proteinExistence type="predicted"/>
<dbReference type="GO" id="GO:0004674">
    <property type="term" value="F:protein serine/threonine kinase activity"/>
    <property type="evidence" value="ECO:0007669"/>
    <property type="project" value="UniProtKB-KW"/>
</dbReference>
<feature type="binding site" evidence="7">
    <location>
        <position position="202"/>
    </location>
    <ligand>
        <name>ATP</name>
        <dbReference type="ChEBI" id="CHEBI:30616"/>
    </ligand>
</feature>
<organism evidence="10 11">
    <name type="scientific">Euplotes crassus</name>
    <dbReference type="NCBI Taxonomy" id="5936"/>
    <lineage>
        <taxon>Eukaryota</taxon>
        <taxon>Sar</taxon>
        <taxon>Alveolata</taxon>
        <taxon>Ciliophora</taxon>
        <taxon>Intramacronucleata</taxon>
        <taxon>Spirotrichea</taxon>
        <taxon>Hypotrichia</taxon>
        <taxon>Euplotida</taxon>
        <taxon>Euplotidae</taxon>
        <taxon>Moneuplotes</taxon>
    </lineage>
</organism>
<keyword evidence="3" id="KW-0808">Transferase</keyword>
<evidence type="ECO:0000313" key="11">
    <source>
        <dbReference type="Proteomes" id="UP001295684"/>
    </source>
</evidence>
<keyword evidence="2" id="KW-0597">Phosphoprotein</keyword>
<evidence type="ECO:0000313" key="10">
    <source>
        <dbReference type="EMBL" id="CAI2363739.1"/>
    </source>
</evidence>